<dbReference type="Proteomes" id="UP000466514">
    <property type="component" value="Chromosome"/>
</dbReference>
<dbReference type="KEGG" id="mpsc:MPSYJ_00550"/>
<dbReference type="AlphaFoldDB" id="A0A7I7M356"/>
<sequence length="52" mass="5818">MADSIAEDYDAIGDVYGYADKLEDLITALSYQRTDESGEYRPLVARPSSWVT</sequence>
<keyword evidence="2" id="KW-1185">Reference proteome</keyword>
<dbReference type="RefSeq" id="WP_163719700.1">
    <property type="nucleotide sequence ID" value="NZ_AP022574.1"/>
</dbReference>
<evidence type="ECO:0000313" key="1">
    <source>
        <dbReference type="EMBL" id="BBX66594.1"/>
    </source>
</evidence>
<organism evidence="1 2">
    <name type="scientific">Mycolicibacterium psychrotolerans</name>
    <dbReference type="NCBI Taxonomy" id="216929"/>
    <lineage>
        <taxon>Bacteria</taxon>
        <taxon>Bacillati</taxon>
        <taxon>Actinomycetota</taxon>
        <taxon>Actinomycetes</taxon>
        <taxon>Mycobacteriales</taxon>
        <taxon>Mycobacteriaceae</taxon>
        <taxon>Mycolicibacterium</taxon>
    </lineage>
</organism>
<dbReference type="EMBL" id="AP022574">
    <property type="protein sequence ID" value="BBX66594.1"/>
    <property type="molecule type" value="Genomic_DNA"/>
</dbReference>
<proteinExistence type="predicted"/>
<gene>
    <name evidence="1" type="ORF">MPSYJ_00550</name>
</gene>
<evidence type="ECO:0000313" key="2">
    <source>
        <dbReference type="Proteomes" id="UP000466514"/>
    </source>
</evidence>
<reference evidence="1 2" key="1">
    <citation type="journal article" date="2019" name="Emerg. Microbes Infect.">
        <title>Comprehensive subspecies identification of 175 nontuberculous mycobacteria species based on 7547 genomic profiles.</title>
        <authorList>
            <person name="Matsumoto Y."/>
            <person name="Kinjo T."/>
            <person name="Motooka D."/>
            <person name="Nabeya D."/>
            <person name="Jung N."/>
            <person name="Uechi K."/>
            <person name="Horii T."/>
            <person name="Iida T."/>
            <person name="Fujita J."/>
            <person name="Nakamura S."/>
        </authorList>
    </citation>
    <scope>NUCLEOTIDE SEQUENCE [LARGE SCALE GENOMIC DNA]</scope>
    <source>
        <strain evidence="1 2">JCM 13323</strain>
    </source>
</reference>
<name>A0A7I7M356_9MYCO</name>
<protein>
    <submittedName>
        <fullName evidence="1">Uncharacterized protein</fullName>
    </submittedName>
</protein>
<accession>A0A7I7M356</accession>